<gene>
    <name evidence="4" type="ORF">AB8B23_09615</name>
</gene>
<evidence type="ECO:0000256" key="1">
    <source>
        <dbReference type="ARBA" id="ARBA00022729"/>
    </source>
</evidence>
<evidence type="ECO:0000259" key="3">
    <source>
        <dbReference type="SMART" id="SM00079"/>
    </source>
</evidence>
<dbReference type="InterPro" id="IPR001638">
    <property type="entry name" value="Solute-binding_3/MltF_N"/>
</dbReference>
<dbReference type="Pfam" id="PF00497">
    <property type="entry name" value="SBP_bac_3"/>
    <property type="match status" value="1"/>
</dbReference>
<dbReference type="RefSeq" id="WP_369712568.1">
    <property type="nucleotide sequence ID" value="NZ_CP165646.1"/>
</dbReference>
<reference evidence="4" key="1">
    <citation type="submission" date="2024-07" db="EMBL/GenBank/DDBJ databases">
        <authorList>
            <person name="Li X.-J."/>
            <person name="Wang X."/>
        </authorList>
    </citation>
    <scope>NUCLEOTIDE SEQUENCE</scope>
    <source>
        <strain evidence="4">HSP-342</strain>
    </source>
</reference>
<keyword evidence="1" id="KW-0732">Signal</keyword>
<dbReference type="AlphaFoldDB" id="A0AB39VA17"/>
<organism evidence="4">
    <name type="scientific">Leptotrichia mesophila</name>
    <dbReference type="NCBI Taxonomy" id="3239303"/>
    <lineage>
        <taxon>Bacteria</taxon>
        <taxon>Fusobacteriati</taxon>
        <taxon>Fusobacteriota</taxon>
        <taxon>Fusobacteriia</taxon>
        <taxon>Fusobacteriales</taxon>
        <taxon>Leptotrichiaceae</taxon>
        <taxon>Leptotrichia</taxon>
    </lineage>
</organism>
<protein>
    <submittedName>
        <fullName evidence="4">Transporter substrate-binding domain-containing protein</fullName>
    </submittedName>
</protein>
<proteinExistence type="predicted"/>
<dbReference type="EMBL" id="CP165646">
    <property type="protein sequence ID" value="XDU64185.1"/>
    <property type="molecule type" value="Genomic_DNA"/>
</dbReference>
<dbReference type="PANTHER" id="PTHR35936">
    <property type="entry name" value="MEMBRANE-BOUND LYTIC MUREIN TRANSGLYCOSYLASE F"/>
    <property type="match status" value="1"/>
</dbReference>
<dbReference type="Gene3D" id="3.40.190.10">
    <property type="entry name" value="Periplasmic binding protein-like II"/>
    <property type="match status" value="2"/>
</dbReference>
<dbReference type="PROSITE" id="PS51257">
    <property type="entry name" value="PROKAR_LIPOPROTEIN"/>
    <property type="match status" value="1"/>
</dbReference>
<accession>A0AB39VA17</accession>
<dbReference type="GO" id="GO:0016020">
    <property type="term" value="C:membrane"/>
    <property type="evidence" value="ECO:0007669"/>
    <property type="project" value="InterPro"/>
</dbReference>
<dbReference type="SMART" id="SM00079">
    <property type="entry name" value="PBPe"/>
    <property type="match status" value="1"/>
</dbReference>
<dbReference type="PANTHER" id="PTHR35936:SF38">
    <property type="entry name" value="GLUTAMINE-BINDING PERIPLASMIC PROTEIN"/>
    <property type="match status" value="1"/>
</dbReference>
<evidence type="ECO:0000313" key="4">
    <source>
        <dbReference type="EMBL" id="XDU64185.1"/>
    </source>
</evidence>
<dbReference type="InterPro" id="IPR001320">
    <property type="entry name" value="Iontro_rcpt_C"/>
</dbReference>
<feature type="domain" description="Ionotropic glutamate receptor C-terminal" evidence="3">
    <location>
        <begin position="35"/>
        <end position="255"/>
    </location>
</feature>
<dbReference type="SMART" id="SM00062">
    <property type="entry name" value="PBPb"/>
    <property type="match status" value="1"/>
</dbReference>
<dbReference type="SUPFAM" id="SSF53850">
    <property type="entry name" value="Periplasmic binding protein-like II"/>
    <property type="match status" value="1"/>
</dbReference>
<feature type="domain" description="Solute-binding protein family 3/N-terminal" evidence="2">
    <location>
        <begin position="35"/>
        <end position="255"/>
    </location>
</feature>
<sequence>MKMEKVLKISLTIFLLILAVACGKNEGRTSDGKKKYIIAVDLIYPPFSYKENNQNIGIDVELIKAIAKEEGFEVEIKPMDFGGIIPAIQSGQLDGAIAGANITEDRKKVVDFSEPYYDAGLVAVVNKNNTAIKTAKDLEGKRLVVKNGTAGARYAEENLKGKAQVRVYEDTTSMLKAVENNQADAAFEDYPVIAYTLKITPDAKLKIGTEKLTNDKNGFMVKKGTNKELLGKFNKGLKALKENGEYQKIINKYTK</sequence>
<dbReference type="GO" id="GO:0015276">
    <property type="term" value="F:ligand-gated monoatomic ion channel activity"/>
    <property type="evidence" value="ECO:0007669"/>
    <property type="project" value="InterPro"/>
</dbReference>
<name>A0AB39VA17_9FUSO</name>
<evidence type="ECO:0000259" key="2">
    <source>
        <dbReference type="SMART" id="SM00062"/>
    </source>
</evidence>
<dbReference type="KEGG" id="lmes:AB8B23_09615"/>